<organism evidence="1 2">
    <name type="scientific">Sphaerodactylus townsendi</name>
    <dbReference type="NCBI Taxonomy" id="933632"/>
    <lineage>
        <taxon>Eukaryota</taxon>
        <taxon>Metazoa</taxon>
        <taxon>Chordata</taxon>
        <taxon>Craniata</taxon>
        <taxon>Vertebrata</taxon>
        <taxon>Euteleostomi</taxon>
        <taxon>Lepidosauria</taxon>
        <taxon>Squamata</taxon>
        <taxon>Bifurcata</taxon>
        <taxon>Gekkota</taxon>
        <taxon>Sphaerodactylidae</taxon>
        <taxon>Sphaerodactylus</taxon>
    </lineage>
</organism>
<reference evidence="1" key="1">
    <citation type="submission" date="2021-08" db="EMBL/GenBank/DDBJ databases">
        <title>The first chromosome-level gecko genome reveals the dynamic sex chromosomes of Neotropical dwarf geckos (Sphaerodactylidae: Sphaerodactylus).</title>
        <authorList>
            <person name="Pinto B.J."/>
            <person name="Keating S.E."/>
            <person name="Gamble T."/>
        </authorList>
    </citation>
    <scope>NUCLEOTIDE SEQUENCE</scope>
    <source>
        <strain evidence="1">TG3544</strain>
    </source>
</reference>
<gene>
    <name evidence="1" type="ORF">K3G42_027050</name>
</gene>
<dbReference type="Proteomes" id="UP000827872">
    <property type="component" value="Linkage Group LG02"/>
</dbReference>
<comment type="caution">
    <text evidence="1">The sequence shown here is derived from an EMBL/GenBank/DDBJ whole genome shotgun (WGS) entry which is preliminary data.</text>
</comment>
<evidence type="ECO:0000313" key="2">
    <source>
        <dbReference type="Proteomes" id="UP000827872"/>
    </source>
</evidence>
<dbReference type="EMBL" id="CM037615">
    <property type="protein sequence ID" value="KAH8014202.1"/>
    <property type="molecule type" value="Genomic_DNA"/>
</dbReference>
<proteinExistence type="predicted"/>
<accession>A0ACB8G4X0</accession>
<evidence type="ECO:0000313" key="1">
    <source>
        <dbReference type="EMBL" id="KAH8014202.1"/>
    </source>
</evidence>
<sequence length="70" mass="7501">MVISQLGPITFHGNTPTRSSGSFSETMGFEGNEFRKPGVGQAPLKLSRNSCSSAGTQFRQLRITKPTAKA</sequence>
<keyword evidence="2" id="KW-1185">Reference proteome</keyword>
<name>A0ACB8G4X0_9SAUR</name>
<protein>
    <submittedName>
        <fullName evidence="1">Uncharacterized protein</fullName>
    </submittedName>
</protein>